<dbReference type="AlphaFoldDB" id="A0A917I6G7"/>
<sequence length="503" mass="55131">MSIFCVAVDEPFAEAVAWRLHELHLLAGLSSYDAGMLQGLSPPPPVVVARRLFRVDDLPLAFPGVTPVPPSRATIRALAEAERGFMEMSDRFLFAPKPVGMRMRLYHELIAWLDGFLTARPDITTLYFPSTPHHGWDLVLYHLARLRGRLTLSLHRTTIADRVYLADDFREPPRPAALPSLADAQGALGPELLAQIESVSDWVRLSIAKNKDALGAGRSAKAIVKALRDEAWWLKKRIRHAPDSADRFINAFAGEGALGPAEVWRRKMGFQADIRALRRRYEALARPLDPGRPYVYFALQYQPERTSQPEGLEFADQVHVAQLLARALPDDWTLAIKEHPRQLGVTPPAMHRRHARGPADYEALAALPNVRLLPLEAPTEALIDGARACATLTGTVGWEALLQGVPALVFGAAWYGCCTAVAQVGSVEDIRAALASFEGRGRDEIRADMIRFVAGLLPDLIVSSNDHRFATKSSIAYERLVATLADAIAARANEAGASGAAVV</sequence>
<accession>A0A917I6G7</accession>
<dbReference type="Pfam" id="PF05159">
    <property type="entry name" value="Capsule_synth"/>
    <property type="match status" value="1"/>
</dbReference>
<dbReference type="InterPro" id="IPR007833">
    <property type="entry name" value="Capsule_polysaccharide_synth"/>
</dbReference>
<gene>
    <name evidence="1" type="ORF">GCM10007036_15570</name>
</gene>
<dbReference type="GO" id="GO:0000271">
    <property type="term" value="P:polysaccharide biosynthetic process"/>
    <property type="evidence" value="ECO:0007669"/>
    <property type="project" value="InterPro"/>
</dbReference>
<dbReference type="GO" id="GO:0015774">
    <property type="term" value="P:polysaccharide transport"/>
    <property type="evidence" value="ECO:0007669"/>
    <property type="project" value="InterPro"/>
</dbReference>
<proteinExistence type="predicted"/>
<keyword evidence="2" id="KW-1185">Reference proteome</keyword>
<reference evidence="1" key="1">
    <citation type="journal article" date="2014" name="Int. J. Syst. Evol. Microbiol.">
        <title>Complete genome sequence of Corynebacterium casei LMG S-19264T (=DSM 44701T), isolated from a smear-ripened cheese.</title>
        <authorList>
            <consortium name="US DOE Joint Genome Institute (JGI-PGF)"/>
            <person name="Walter F."/>
            <person name="Albersmeier A."/>
            <person name="Kalinowski J."/>
            <person name="Ruckert C."/>
        </authorList>
    </citation>
    <scope>NUCLEOTIDE SEQUENCE</scope>
    <source>
        <strain evidence="1">CGMCC 1.12214</strain>
    </source>
</reference>
<comment type="caution">
    <text evidence="1">The sequence shown here is derived from an EMBL/GenBank/DDBJ whole genome shotgun (WGS) entry which is preliminary data.</text>
</comment>
<dbReference type="EMBL" id="BMES01000001">
    <property type="protein sequence ID" value="GGH15511.1"/>
    <property type="molecule type" value="Genomic_DNA"/>
</dbReference>
<evidence type="ECO:0000313" key="2">
    <source>
        <dbReference type="Proteomes" id="UP000603912"/>
    </source>
</evidence>
<evidence type="ECO:0008006" key="3">
    <source>
        <dbReference type="Google" id="ProtNLM"/>
    </source>
</evidence>
<evidence type="ECO:0000313" key="1">
    <source>
        <dbReference type="EMBL" id="GGH15511.1"/>
    </source>
</evidence>
<dbReference type="Proteomes" id="UP000603912">
    <property type="component" value="Unassembled WGS sequence"/>
</dbReference>
<name>A0A917I6G7_9HYPH</name>
<organism evidence="1 2">
    <name type="scientific">Alsobacter metallidurans</name>
    <dbReference type="NCBI Taxonomy" id="340221"/>
    <lineage>
        <taxon>Bacteria</taxon>
        <taxon>Pseudomonadati</taxon>
        <taxon>Pseudomonadota</taxon>
        <taxon>Alphaproteobacteria</taxon>
        <taxon>Hyphomicrobiales</taxon>
        <taxon>Alsobacteraceae</taxon>
        <taxon>Alsobacter</taxon>
    </lineage>
</organism>
<reference evidence="1" key="2">
    <citation type="submission" date="2020-09" db="EMBL/GenBank/DDBJ databases">
        <authorList>
            <person name="Sun Q."/>
            <person name="Zhou Y."/>
        </authorList>
    </citation>
    <scope>NUCLEOTIDE SEQUENCE</scope>
    <source>
        <strain evidence="1">CGMCC 1.12214</strain>
    </source>
</reference>
<protein>
    <recommendedName>
        <fullName evidence="3">Capsule polysaccharide biosynthesis protein</fullName>
    </recommendedName>
</protein>